<dbReference type="SMART" id="SM00325">
    <property type="entry name" value="RhoGEF"/>
    <property type="match status" value="1"/>
</dbReference>
<dbReference type="InterPro" id="IPR025271">
    <property type="entry name" value="CCDC28"/>
</dbReference>
<dbReference type="PROSITE" id="PS50181">
    <property type="entry name" value="FBOX"/>
    <property type="match status" value="1"/>
</dbReference>
<dbReference type="InterPro" id="IPR036047">
    <property type="entry name" value="F-box-like_dom_sf"/>
</dbReference>
<dbReference type="GO" id="GO:0005085">
    <property type="term" value="F:guanyl-nucleotide exchange factor activity"/>
    <property type="evidence" value="ECO:0007669"/>
    <property type="project" value="InterPro"/>
</dbReference>
<organism evidence="4 5">
    <name type="scientific">Takifugu flavidus</name>
    <name type="common">sansaifugu</name>
    <dbReference type="NCBI Taxonomy" id="433684"/>
    <lineage>
        <taxon>Eukaryota</taxon>
        <taxon>Metazoa</taxon>
        <taxon>Chordata</taxon>
        <taxon>Craniata</taxon>
        <taxon>Vertebrata</taxon>
        <taxon>Euteleostomi</taxon>
        <taxon>Actinopterygii</taxon>
        <taxon>Neopterygii</taxon>
        <taxon>Teleostei</taxon>
        <taxon>Neoteleostei</taxon>
        <taxon>Acanthomorphata</taxon>
        <taxon>Eupercaria</taxon>
        <taxon>Tetraodontiformes</taxon>
        <taxon>Tetradontoidea</taxon>
        <taxon>Tetraodontidae</taxon>
        <taxon>Takifugu</taxon>
    </lineage>
</organism>
<keyword evidence="5" id="KW-1185">Reference proteome</keyword>
<dbReference type="Gene3D" id="2.30.29.30">
    <property type="entry name" value="Pleckstrin-homology domain (PH domain)/Phosphotyrosine-binding domain (PTB)"/>
    <property type="match status" value="1"/>
</dbReference>
<dbReference type="SUPFAM" id="SSF81383">
    <property type="entry name" value="F-box domain"/>
    <property type="match status" value="1"/>
</dbReference>
<dbReference type="InterPro" id="IPR000219">
    <property type="entry name" value="DH_dom"/>
</dbReference>
<dbReference type="Pfam" id="PF14252">
    <property type="entry name" value="DUF4347"/>
    <property type="match status" value="1"/>
</dbReference>
<feature type="compositionally biased region" description="Basic residues" evidence="1">
    <location>
        <begin position="1"/>
        <end position="11"/>
    </location>
</feature>
<dbReference type="InterPro" id="IPR011993">
    <property type="entry name" value="PH-like_dom_sf"/>
</dbReference>
<dbReference type="PANTHER" id="PTHR46857">
    <property type="entry name" value="EPITHELIAL CELL-TRANSFORMING SEQUENCE 2 ONCOGENE-LIKE"/>
    <property type="match status" value="1"/>
</dbReference>
<accession>A0A5C6N9J6</accession>
<dbReference type="InterPro" id="IPR035899">
    <property type="entry name" value="DBL_dom_sf"/>
</dbReference>
<dbReference type="SMART" id="SM00256">
    <property type="entry name" value="FBOX"/>
    <property type="match status" value="1"/>
</dbReference>
<proteinExistence type="predicted"/>
<comment type="caution">
    <text evidence="4">The sequence shown here is derived from an EMBL/GenBank/DDBJ whole genome shotgun (WGS) entry which is preliminary data.</text>
</comment>
<evidence type="ECO:0000313" key="4">
    <source>
        <dbReference type="EMBL" id="TWW63926.1"/>
    </source>
</evidence>
<feature type="compositionally biased region" description="Polar residues" evidence="1">
    <location>
        <begin position="40"/>
        <end position="50"/>
    </location>
</feature>
<dbReference type="AlphaFoldDB" id="A0A5C6N9J6"/>
<dbReference type="InterPro" id="IPR001810">
    <property type="entry name" value="F-box_dom"/>
</dbReference>
<feature type="compositionally biased region" description="Polar residues" evidence="1">
    <location>
        <begin position="70"/>
        <end position="79"/>
    </location>
</feature>
<reference evidence="4 5" key="1">
    <citation type="submission" date="2019-04" db="EMBL/GenBank/DDBJ databases">
        <title>Chromosome genome assembly for Takifugu flavidus.</title>
        <authorList>
            <person name="Xiao S."/>
        </authorList>
    </citation>
    <scope>NUCLEOTIDE SEQUENCE [LARGE SCALE GENOMIC DNA]</scope>
    <source>
        <strain evidence="4">HTHZ2018</strain>
        <tissue evidence="4">Muscle</tissue>
    </source>
</reference>
<evidence type="ECO:0000256" key="1">
    <source>
        <dbReference type="SAM" id="MobiDB-lite"/>
    </source>
</evidence>
<dbReference type="InterPro" id="IPR052805">
    <property type="entry name" value="GEF_Ubiquitin-Prot_Reg"/>
</dbReference>
<dbReference type="InterPro" id="IPR025592">
    <property type="entry name" value="DUF4347"/>
</dbReference>
<feature type="domain" description="F-box" evidence="3">
    <location>
        <begin position="269"/>
        <end position="315"/>
    </location>
</feature>
<sequence>MEERKLKRKIPRTSTNAAAPAVGSAQKPSASSGRRHVGYSHNTGAQSSQKSKSRRGVRDKSRSHQAMGPKSTQNPVQPATTIQHSFLTDVSDVQEMEKGLLSLLNDFHSGKLQAFGNACSIDQMEHVREMQEKLARLHFDLYGEVDEMPEDQRKMACDTNMDKLLLNLMDKSVTAVPHSVKRWQLSGTGYDPETVRSLRSRFSAWTPLSDKRCNLQLFEDRVKLVIRWFDLWTDGQRKLLMSSLLGRCTSSQLRCCRDLLMETVPVTRLDFTTVLPRFLSLYVLSFLNPRDLCAAAQVSWQWRFLAEQDCLWTKRCVRRGWFLPYSPGTREYGAWKNHYIDCVSTLHWLPPRKAATHYRSLHQRAGETEVEEERRQGRKLRQMIRATIQEEKRESLRTRRAWGSNMNVMAARGGSSQKGRSCSELPVSSWSSASGLKAVDSSSISQNHERLATPNPSRSHNACGTLSSFTYRPPTSPHIPVVHLPPPVLLLLISNRIPAYELILCGVKAGVTVVLYDHRGTLSALLTQIESAVSGQRAQRLGLLAPGDTEEVGLLHNSRLSEKTLLTQEQKEFWEKLSGWVVPVGEGGGIDIFSPLAATGSGVALIQALSTLTGLQVQAPMGLATGSFQNILSEWSDGSICAGPSTRCPAAPALQFVIERVLQSWCLQAQWIEEALEELRGHLEPQLQRLSLQMRGRALGHYLWERLRLEELCLSRDLSNALTDGLAALTKEESRPVEFLANFLQQWGEDKEEHEKGSLPGQGGVSPVPRPAQVCLEWRGVAARELHYSENVYLQRLNAVLKVYLEPLTAALQSGRTILSSTDLHIILDPVTSILDINREFQVDLEARLQQWGAEQCVGDVMMKLCSKLKVYSNYLNNYPTALTAMDKCRETKPLFRAFLKRADRTLSTHMLSLQELLLCPSWRIQEYVTLLQALSVHTNPDHPDRLHLTSALATMMTYRDFIQKLKKNSERDTLMEETQKMIQSCPSLRGGNRQLILSQDAVLLRSRGEQLPDSLRTYEQVCDVGLFLFNDVLVLTRRTVHHRPFTLAHRSTHTFLSSAPVRSLAVREITHTRYVSHAFVLDGPGRSWVCATERGQEKDYFLSALRSTIRSALG</sequence>
<gene>
    <name evidence="4" type="ORF">D4764_03G0009340</name>
</gene>
<evidence type="ECO:0000313" key="5">
    <source>
        <dbReference type="Proteomes" id="UP000324091"/>
    </source>
</evidence>
<dbReference type="Gene3D" id="1.20.900.10">
    <property type="entry name" value="Dbl homology (DH) domain"/>
    <property type="match status" value="1"/>
</dbReference>
<feature type="compositionally biased region" description="Polar residues" evidence="1">
    <location>
        <begin position="454"/>
        <end position="469"/>
    </location>
</feature>
<name>A0A5C6N9J6_9TELE</name>
<dbReference type="SUPFAM" id="SSF50729">
    <property type="entry name" value="PH domain-like"/>
    <property type="match status" value="1"/>
</dbReference>
<dbReference type="PANTHER" id="PTHR46857:SF1">
    <property type="entry name" value="EPITHELIAL CELL-TRANSFORMING SEQUENCE 2 ONCOGENE-LIKE"/>
    <property type="match status" value="1"/>
</dbReference>
<dbReference type="CDD" id="cd22173">
    <property type="entry name" value="F-box_ECT2L"/>
    <property type="match status" value="1"/>
</dbReference>
<feature type="region of interest" description="Disordered" evidence="1">
    <location>
        <begin position="1"/>
        <end position="79"/>
    </location>
</feature>
<dbReference type="Pfam" id="PF13270">
    <property type="entry name" value="CCDC28"/>
    <property type="match status" value="1"/>
</dbReference>
<dbReference type="Pfam" id="PF12937">
    <property type="entry name" value="F-box-like"/>
    <property type="match status" value="1"/>
</dbReference>
<dbReference type="Gene3D" id="1.20.1280.50">
    <property type="match status" value="1"/>
</dbReference>
<dbReference type="EMBL" id="RHFK02000016">
    <property type="protein sequence ID" value="TWW63926.1"/>
    <property type="molecule type" value="Genomic_DNA"/>
</dbReference>
<evidence type="ECO:0000259" key="3">
    <source>
        <dbReference type="PROSITE" id="PS50181"/>
    </source>
</evidence>
<dbReference type="PROSITE" id="PS50010">
    <property type="entry name" value="DH_2"/>
    <property type="match status" value="1"/>
</dbReference>
<evidence type="ECO:0000259" key="2">
    <source>
        <dbReference type="PROSITE" id="PS50010"/>
    </source>
</evidence>
<protein>
    <submittedName>
        <fullName evidence="4">Epithelial cell-transforming sequence 2 oncogene-like</fullName>
    </submittedName>
</protein>
<dbReference type="Proteomes" id="UP000324091">
    <property type="component" value="Chromosome 3"/>
</dbReference>
<feature type="region of interest" description="Disordered" evidence="1">
    <location>
        <begin position="441"/>
        <end position="469"/>
    </location>
</feature>
<dbReference type="CDD" id="cd00160">
    <property type="entry name" value="RhoGEF"/>
    <property type="match status" value="1"/>
</dbReference>
<dbReference type="Pfam" id="PF00621">
    <property type="entry name" value="RhoGEF"/>
    <property type="match status" value="1"/>
</dbReference>
<feature type="domain" description="DH" evidence="2">
    <location>
        <begin position="778"/>
        <end position="966"/>
    </location>
</feature>
<dbReference type="SUPFAM" id="SSF48065">
    <property type="entry name" value="DBL homology domain (DH-domain)"/>
    <property type="match status" value="1"/>
</dbReference>